<accession>A0A3B0VN44</accession>
<dbReference type="EMBL" id="UOEU01000417">
    <property type="protein sequence ID" value="VAW33064.1"/>
    <property type="molecule type" value="Genomic_DNA"/>
</dbReference>
<sequence>MENGGVATQVFRRNGVVVTVTGIPAVALCPSCNNAVLDWGIAEQVEELVEPIFSWADTHDLPRPIISITFPEMAMA</sequence>
<reference evidence="1" key="1">
    <citation type="submission" date="2018-06" db="EMBL/GenBank/DDBJ databases">
        <authorList>
            <person name="Zhirakovskaya E."/>
        </authorList>
    </citation>
    <scope>NUCLEOTIDE SEQUENCE</scope>
</reference>
<evidence type="ECO:0008006" key="2">
    <source>
        <dbReference type="Google" id="ProtNLM"/>
    </source>
</evidence>
<proteinExistence type="predicted"/>
<organism evidence="1">
    <name type="scientific">hydrothermal vent metagenome</name>
    <dbReference type="NCBI Taxonomy" id="652676"/>
    <lineage>
        <taxon>unclassified sequences</taxon>
        <taxon>metagenomes</taxon>
        <taxon>ecological metagenomes</taxon>
    </lineage>
</organism>
<name>A0A3B0VN44_9ZZZZ</name>
<protein>
    <recommendedName>
        <fullName evidence="2">YgiT-type zinc finger domain protein</fullName>
    </recommendedName>
</protein>
<dbReference type="AlphaFoldDB" id="A0A3B0VN44"/>
<gene>
    <name evidence="1" type="ORF">MNBD_CHLOROFLEXI01-496</name>
</gene>
<evidence type="ECO:0000313" key="1">
    <source>
        <dbReference type="EMBL" id="VAW33064.1"/>
    </source>
</evidence>